<protein>
    <submittedName>
        <fullName evidence="1">Uncharacterized protein</fullName>
    </submittedName>
</protein>
<dbReference type="EMBL" id="BMJH01000003">
    <property type="protein sequence ID" value="GGC73825.1"/>
    <property type="molecule type" value="Genomic_DNA"/>
</dbReference>
<dbReference type="RefSeq" id="WP_188676399.1">
    <property type="nucleotide sequence ID" value="NZ_BMJH01000003.1"/>
</dbReference>
<comment type="caution">
    <text evidence="1">The sequence shown here is derived from an EMBL/GenBank/DDBJ whole genome shotgun (WGS) entry which is preliminary data.</text>
</comment>
<evidence type="ECO:0000313" key="2">
    <source>
        <dbReference type="Proteomes" id="UP000641514"/>
    </source>
</evidence>
<evidence type="ECO:0000313" key="1">
    <source>
        <dbReference type="EMBL" id="GGC73825.1"/>
    </source>
</evidence>
<name>A0A916UIP5_9ACTN</name>
<dbReference type="Proteomes" id="UP000641514">
    <property type="component" value="Unassembled WGS sequence"/>
</dbReference>
<reference evidence="1" key="2">
    <citation type="submission" date="2020-09" db="EMBL/GenBank/DDBJ databases">
        <authorList>
            <person name="Sun Q."/>
            <person name="Zhou Y."/>
        </authorList>
    </citation>
    <scope>NUCLEOTIDE SEQUENCE</scope>
    <source>
        <strain evidence="1">CGMCC 1.15478</strain>
    </source>
</reference>
<proteinExistence type="predicted"/>
<sequence length="1142" mass="125887">MAMVRGGTINEVRQRLTDIDADLRKQLAAATLALEVNLDPDQTEALFYDFGSTLGAYMRVHKYTATEVVKKFPGAALATLVGHAATGYGKNAYWDEYFDKLGLKRAQAIENDLRQAIPKLIKGFKLDQFPEIRRPVDKVSMQAGIPNYCLADLVNLIVEHLYRGGEESGAALVDWLLDKHRESRLGRLDVPAQNFILYGGSIAIDIVDRIVALVVERIEASDNWNDRVEALADNSGLPPMMFRGIAEILSDLEVSRTSQRSTRTGSAALRAPRIKFNVAENSIQLVLPAPPDNSDTPWVVSLDGDTTEVAVEADWFGLDTDSAFETVDILSPVRRVTAEHETLERTFGWVFVDSNDPLVVFSAGGHLIGPHQPLPTTQFYAVLPKAAELVDARTQQPLSGCTDIGSPVGWAGWSLILVSIEQGEALALRYNGKFGSTRAVQQTAVPDIRDGSVIRGLLTVGKATVYGERPVVGLPPTPSSVTTQWKVMSRRARTDNWNTVVYDATDDYAAADIFETQEPLVGTFDIAIHGPLGSNLRRTINLAEGISIEMPVEIRTPHDNGLTPVSVEIESASSSNVPVPATMKFLAEDLSHPLRIDHPDGSDRFVVRPPHLSIRLDQPGKRATWSALPPVISADEIAKGVRVLSFRIPTSFEYEFDCWVEYRNAAKETKQQETPEYREHSDTFDLPLGRFSSTAHAYPNGNLMAVVRTPYGETTLLPLVHVRPETLCSRITLKEGTLTFENLAEVDGATVQIWTEAAPWRHPHTAALLKSTYDLPSELRNCGPLWARVVIDDPWMPVEAPSTPPEDATRFDQQGWFTDTDEVLTTLSQVLIGEGRQLVESSPRPELWTAMLHRASQTNAVDSQWFVSKIGGLLRRDPYAAIEALSRSNIDTEKQPKLLIRSGLVCTALPAITQSRRSLVTPWATAMQLIAELRTTQVPDRKKEIVSELAEIGGDTLLNLLRDGNASTLKHGRFGPNTAHLHKMRPEQLNIAFQEAKVVPGALLDIDTRTADIGQVFPHREQWAENPACARLNTETTRLRVTLRSFNTILGDITDVRAGDYGNLSLFMNPWVWIPLNSLTLALAARLEAHNQLPAGTLSDKTLQDWAELATLCPQLTLTDLLTAEAITTHLAHGDLVGATHA</sequence>
<accession>A0A916UIP5</accession>
<reference evidence="1" key="1">
    <citation type="journal article" date="2014" name="Int. J. Syst. Evol. Microbiol.">
        <title>Complete genome sequence of Corynebacterium casei LMG S-19264T (=DSM 44701T), isolated from a smear-ripened cheese.</title>
        <authorList>
            <consortium name="US DOE Joint Genome Institute (JGI-PGF)"/>
            <person name="Walter F."/>
            <person name="Albersmeier A."/>
            <person name="Kalinowski J."/>
            <person name="Ruckert C."/>
        </authorList>
    </citation>
    <scope>NUCLEOTIDE SEQUENCE</scope>
    <source>
        <strain evidence="1">CGMCC 1.15478</strain>
    </source>
</reference>
<dbReference type="AlphaFoldDB" id="A0A916UIP5"/>
<keyword evidence="2" id="KW-1185">Reference proteome</keyword>
<gene>
    <name evidence="1" type="ORF">GCM10011410_28740</name>
</gene>
<organism evidence="1 2">
    <name type="scientific">Hoyosella rhizosphaerae</name>
    <dbReference type="NCBI Taxonomy" id="1755582"/>
    <lineage>
        <taxon>Bacteria</taxon>
        <taxon>Bacillati</taxon>
        <taxon>Actinomycetota</taxon>
        <taxon>Actinomycetes</taxon>
        <taxon>Mycobacteriales</taxon>
        <taxon>Hoyosellaceae</taxon>
        <taxon>Hoyosella</taxon>
    </lineage>
</organism>